<dbReference type="Pfam" id="PF09361">
    <property type="entry name" value="Phasin_2"/>
    <property type="match status" value="1"/>
</dbReference>
<dbReference type="InterPro" id="IPR010127">
    <property type="entry name" value="Phasin_subfam-1"/>
</dbReference>
<proteinExistence type="predicted"/>
<comment type="caution">
    <text evidence="2">The sequence shown here is derived from an EMBL/GenBank/DDBJ whole genome shotgun (WGS) entry which is preliminary data.</text>
</comment>
<dbReference type="Proteomes" id="UP001629230">
    <property type="component" value="Unassembled WGS sequence"/>
</dbReference>
<gene>
    <name evidence="2" type="ORF">PQR57_15515</name>
</gene>
<reference evidence="2 3" key="1">
    <citation type="journal article" date="2024" name="Chem. Sci.">
        <title>Discovery of megapolipeptins by genome mining of a Burkholderiales bacteria collection.</title>
        <authorList>
            <person name="Paulo B.S."/>
            <person name="Recchia M.J.J."/>
            <person name="Lee S."/>
            <person name="Fergusson C.H."/>
            <person name="Romanowski S.B."/>
            <person name="Hernandez A."/>
            <person name="Krull N."/>
            <person name="Liu D.Y."/>
            <person name="Cavanagh H."/>
            <person name="Bos A."/>
            <person name="Gray C.A."/>
            <person name="Murphy B.T."/>
            <person name="Linington R.G."/>
            <person name="Eustaquio A.S."/>
        </authorList>
    </citation>
    <scope>NUCLEOTIDE SEQUENCE [LARGE SCALE GENOMIC DNA]</scope>
    <source>
        <strain evidence="2 3">RL17-350-BIC-A</strain>
    </source>
</reference>
<keyword evidence="3" id="KW-1185">Reference proteome</keyword>
<accession>A0ABW9AQD2</accession>
<protein>
    <submittedName>
        <fullName evidence="2">Phasin family protein</fullName>
    </submittedName>
</protein>
<dbReference type="InterPro" id="IPR018968">
    <property type="entry name" value="Phasin"/>
</dbReference>
<dbReference type="EMBL" id="JAQQEZ010000009">
    <property type="protein sequence ID" value="MFM0002428.1"/>
    <property type="molecule type" value="Genomic_DNA"/>
</dbReference>
<sequence length="220" mass="24161">MFHLMLHRRTIQAGWCKPTSRQPACVSTGFAYLLSEQCDRLKKECRVYFSTPEQFVSIQSANVAVAFSLAQQTFQYFEELAKLNLQAAKATFAESEQAWQMAVSGKTPVELFIHQASNAQPVAQKVLSYNSHVLEITNAAQAEFLKIFEDRFAQSNTKMQTVFDDFARNAPTGSELAVTAFKSAVSSAGAAYDAMRKATAQAIALAQASQLTAPDSARAK</sequence>
<dbReference type="NCBIfam" id="TIGR01841">
    <property type="entry name" value="phasin"/>
    <property type="match status" value="1"/>
</dbReference>
<evidence type="ECO:0000313" key="3">
    <source>
        <dbReference type="Proteomes" id="UP001629230"/>
    </source>
</evidence>
<organism evidence="2 3">
    <name type="scientific">Paraburkholderia dipogonis</name>
    <dbReference type="NCBI Taxonomy" id="1211383"/>
    <lineage>
        <taxon>Bacteria</taxon>
        <taxon>Pseudomonadati</taxon>
        <taxon>Pseudomonadota</taxon>
        <taxon>Betaproteobacteria</taxon>
        <taxon>Burkholderiales</taxon>
        <taxon>Burkholderiaceae</taxon>
        <taxon>Paraburkholderia</taxon>
    </lineage>
</organism>
<feature type="domain" description="Phasin" evidence="1">
    <location>
        <begin position="53"/>
        <end position="152"/>
    </location>
</feature>
<evidence type="ECO:0000259" key="1">
    <source>
        <dbReference type="Pfam" id="PF09361"/>
    </source>
</evidence>
<dbReference type="RefSeq" id="WP_408177763.1">
    <property type="nucleotide sequence ID" value="NZ_JAQQEZ010000009.1"/>
</dbReference>
<evidence type="ECO:0000313" key="2">
    <source>
        <dbReference type="EMBL" id="MFM0002428.1"/>
    </source>
</evidence>
<name>A0ABW9AQD2_9BURK</name>